<evidence type="ECO:0000256" key="5">
    <source>
        <dbReference type="ARBA" id="ARBA00022741"/>
    </source>
</evidence>
<dbReference type="InterPro" id="IPR050108">
    <property type="entry name" value="CDK"/>
</dbReference>
<keyword evidence="6 13" id="KW-0418">Kinase</keyword>
<evidence type="ECO:0000256" key="3">
    <source>
        <dbReference type="ARBA" id="ARBA00022527"/>
    </source>
</evidence>
<comment type="catalytic activity">
    <reaction evidence="8">
        <text>L-threonyl-[protein] + ATP = O-phospho-L-threonyl-[protein] + ADP + H(+)</text>
        <dbReference type="Rhea" id="RHEA:46608"/>
        <dbReference type="Rhea" id="RHEA-COMP:11060"/>
        <dbReference type="Rhea" id="RHEA-COMP:11605"/>
        <dbReference type="ChEBI" id="CHEBI:15378"/>
        <dbReference type="ChEBI" id="CHEBI:30013"/>
        <dbReference type="ChEBI" id="CHEBI:30616"/>
        <dbReference type="ChEBI" id="CHEBI:61977"/>
        <dbReference type="ChEBI" id="CHEBI:456216"/>
        <dbReference type="EC" id="2.7.11.22"/>
    </reaction>
</comment>
<evidence type="ECO:0000256" key="9">
    <source>
        <dbReference type="ARBA" id="ARBA00048367"/>
    </source>
</evidence>
<feature type="domain" description="Protein kinase" evidence="12">
    <location>
        <begin position="164"/>
        <end position="466"/>
    </location>
</feature>
<dbReference type="GO" id="GO:0030332">
    <property type="term" value="F:cyclin binding"/>
    <property type="evidence" value="ECO:0007669"/>
    <property type="project" value="TreeGrafter"/>
</dbReference>
<dbReference type="SUPFAM" id="SSF56112">
    <property type="entry name" value="Protein kinase-like (PK-like)"/>
    <property type="match status" value="1"/>
</dbReference>
<evidence type="ECO:0000313" key="13">
    <source>
        <dbReference type="EMBL" id="KAF2673328.1"/>
    </source>
</evidence>
<evidence type="ECO:0000256" key="2">
    <source>
        <dbReference type="ARBA" id="ARBA00012425"/>
    </source>
</evidence>
<dbReference type="PROSITE" id="PS50011">
    <property type="entry name" value="PROTEIN_KINASE_DOM"/>
    <property type="match status" value="1"/>
</dbReference>
<dbReference type="Gene3D" id="3.30.200.20">
    <property type="entry name" value="Phosphorylase Kinase, domain 1"/>
    <property type="match status" value="1"/>
</dbReference>
<evidence type="ECO:0000256" key="6">
    <source>
        <dbReference type="ARBA" id="ARBA00022777"/>
    </source>
</evidence>
<evidence type="ECO:0000256" key="4">
    <source>
        <dbReference type="ARBA" id="ARBA00022679"/>
    </source>
</evidence>
<dbReference type="Gene3D" id="1.10.510.10">
    <property type="entry name" value="Transferase(Phosphotransferase) domain 1"/>
    <property type="match status" value="1"/>
</dbReference>
<proteinExistence type="inferred from homology"/>
<feature type="binding site" evidence="10">
    <location>
        <position position="193"/>
    </location>
    <ligand>
        <name>ATP</name>
        <dbReference type="ChEBI" id="CHEBI:30616"/>
    </ligand>
</feature>
<evidence type="ECO:0000256" key="11">
    <source>
        <dbReference type="SAM" id="MobiDB-lite"/>
    </source>
</evidence>
<keyword evidence="5 10" id="KW-0547">Nucleotide-binding</keyword>
<dbReference type="Proteomes" id="UP000799302">
    <property type="component" value="Unassembled WGS sequence"/>
</dbReference>
<feature type="compositionally biased region" description="Basic and acidic residues" evidence="11">
    <location>
        <begin position="60"/>
        <end position="89"/>
    </location>
</feature>
<sequence>MKAPTQPGLTKRANVIQTVAKPPIKPSVFQSLETKFEDKPRRTEYPSRGKVLPPPRLGNSRHDDYGSHKYPPPREPHRFDREPYRERPLHPTPLGPRDRRPFDNRDVDPRARRGYEPPPKILKSSKPRRKKFKKVVKKHRRVVLPVQKLPEDWAQSDFVYYPKPDRNSVVGAGTYGKVFKAHHVYLSKCVALKTLPLRQDRWVKDGLHLTSLREIKLLKSISHQHENIIGIREIFLEGPSCNLVFDYFEFDMHGIIYSSKVGLEDGMMKDLIQQVFRGLDFLHTKAHILHRDIKAANILVSSAGQVRITDFGLAKHVKDDAELENQPWYRKKFEHSNRVITTPYRPPELLLGATLYGGEVDVWSAGCVLFEAFLKKLPFQGTGEDVDHLLTIWKILGLPNVNKYPEVVELEWYWLFMSRVQPKKSIFARLYKNKISPQLYHLLCCIFQHDPKKRPTAAQVLTHPFFTSESPLPESSAPVLQSVEGEWHELEYKMIRDKEKASVRRKQ</sequence>
<dbReference type="EMBL" id="MU004231">
    <property type="protein sequence ID" value="KAF2673328.1"/>
    <property type="molecule type" value="Genomic_DNA"/>
</dbReference>
<evidence type="ECO:0000256" key="8">
    <source>
        <dbReference type="ARBA" id="ARBA00047811"/>
    </source>
</evidence>
<dbReference type="PANTHER" id="PTHR24056">
    <property type="entry name" value="CELL DIVISION PROTEIN KINASE"/>
    <property type="match status" value="1"/>
</dbReference>
<dbReference type="InterPro" id="IPR000719">
    <property type="entry name" value="Prot_kinase_dom"/>
</dbReference>
<keyword evidence="7 10" id="KW-0067">ATP-binding</keyword>
<keyword evidence="14" id="KW-1185">Reference proteome</keyword>
<evidence type="ECO:0000313" key="14">
    <source>
        <dbReference type="Proteomes" id="UP000799302"/>
    </source>
</evidence>
<dbReference type="PROSITE" id="PS00107">
    <property type="entry name" value="PROTEIN_KINASE_ATP"/>
    <property type="match status" value="1"/>
</dbReference>
<protein>
    <recommendedName>
        <fullName evidence="2">cyclin-dependent kinase</fullName>
        <ecNumber evidence="2">2.7.11.22</ecNumber>
    </recommendedName>
</protein>
<dbReference type="GO" id="GO:0008353">
    <property type="term" value="F:RNA polymerase II CTD heptapeptide repeat kinase activity"/>
    <property type="evidence" value="ECO:0007669"/>
    <property type="project" value="TreeGrafter"/>
</dbReference>
<keyword evidence="4" id="KW-0808">Transferase</keyword>
<evidence type="ECO:0000256" key="7">
    <source>
        <dbReference type="ARBA" id="ARBA00022840"/>
    </source>
</evidence>
<evidence type="ECO:0000259" key="12">
    <source>
        <dbReference type="PROSITE" id="PS50011"/>
    </source>
</evidence>
<feature type="compositionally biased region" description="Basic and acidic residues" evidence="11">
    <location>
        <begin position="34"/>
        <end position="47"/>
    </location>
</feature>
<dbReference type="GO" id="GO:0032968">
    <property type="term" value="P:positive regulation of transcription elongation by RNA polymerase II"/>
    <property type="evidence" value="ECO:0007669"/>
    <property type="project" value="TreeGrafter"/>
</dbReference>
<feature type="compositionally biased region" description="Basic residues" evidence="11">
    <location>
        <begin position="123"/>
        <end position="132"/>
    </location>
</feature>
<organism evidence="13 14">
    <name type="scientific">Microthyrium microscopicum</name>
    <dbReference type="NCBI Taxonomy" id="703497"/>
    <lineage>
        <taxon>Eukaryota</taxon>
        <taxon>Fungi</taxon>
        <taxon>Dikarya</taxon>
        <taxon>Ascomycota</taxon>
        <taxon>Pezizomycotina</taxon>
        <taxon>Dothideomycetes</taxon>
        <taxon>Dothideomycetes incertae sedis</taxon>
        <taxon>Microthyriales</taxon>
        <taxon>Microthyriaceae</taxon>
        <taxon>Microthyrium</taxon>
    </lineage>
</organism>
<dbReference type="OrthoDB" id="204883at2759"/>
<comment type="similarity">
    <text evidence="1">Belongs to the protein kinase superfamily. CMGC Ser/Thr protein kinase family. CDC2/CDKX subfamily.</text>
</comment>
<dbReference type="SMART" id="SM00220">
    <property type="entry name" value="S_TKc"/>
    <property type="match status" value="1"/>
</dbReference>
<dbReference type="AlphaFoldDB" id="A0A6A6UQG1"/>
<evidence type="ECO:0000256" key="1">
    <source>
        <dbReference type="ARBA" id="ARBA00006485"/>
    </source>
</evidence>
<dbReference type="GO" id="GO:0005524">
    <property type="term" value="F:ATP binding"/>
    <property type="evidence" value="ECO:0007669"/>
    <property type="project" value="UniProtKB-UniRule"/>
</dbReference>
<dbReference type="InterPro" id="IPR011009">
    <property type="entry name" value="Kinase-like_dom_sf"/>
</dbReference>
<accession>A0A6A6UQG1</accession>
<comment type="catalytic activity">
    <reaction evidence="9">
        <text>L-seryl-[protein] + ATP = O-phospho-L-seryl-[protein] + ADP + H(+)</text>
        <dbReference type="Rhea" id="RHEA:17989"/>
        <dbReference type="Rhea" id="RHEA-COMP:9863"/>
        <dbReference type="Rhea" id="RHEA-COMP:11604"/>
        <dbReference type="ChEBI" id="CHEBI:15378"/>
        <dbReference type="ChEBI" id="CHEBI:29999"/>
        <dbReference type="ChEBI" id="CHEBI:30616"/>
        <dbReference type="ChEBI" id="CHEBI:83421"/>
        <dbReference type="ChEBI" id="CHEBI:456216"/>
        <dbReference type="EC" id="2.7.11.22"/>
    </reaction>
</comment>
<feature type="non-terminal residue" evidence="13">
    <location>
        <position position="507"/>
    </location>
</feature>
<reference evidence="13" key="1">
    <citation type="journal article" date="2020" name="Stud. Mycol.">
        <title>101 Dothideomycetes genomes: a test case for predicting lifestyles and emergence of pathogens.</title>
        <authorList>
            <person name="Haridas S."/>
            <person name="Albert R."/>
            <person name="Binder M."/>
            <person name="Bloem J."/>
            <person name="Labutti K."/>
            <person name="Salamov A."/>
            <person name="Andreopoulos B."/>
            <person name="Baker S."/>
            <person name="Barry K."/>
            <person name="Bills G."/>
            <person name="Bluhm B."/>
            <person name="Cannon C."/>
            <person name="Castanera R."/>
            <person name="Culley D."/>
            <person name="Daum C."/>
            <person name="Ezra D."/>
            <person name="Gonzalez J."/>
            <person name="Henrissat B."/>
            <person name="Kuo A."/>
            <person name="Liang C."/>
            <person name="Lipzen A."/>
            <person name="Lutzoni F."/>
            <person name="Magnuson J."/>
            <person name="Mondo S."/>
            <person name="Nolan M."/>
            <person name="Ohm R."/>
            <person name="Pangilinan J."/>
            <person name="Park H.-J."/>
            <person name="Ramirez L."/>
            <person name="Alfaro M."/>
            <person name="Sun H."/>
            <person name="Tritt A."/>
            <person name="Yoshinaga Y."/>
            <person name="Zwiers L.-H."/>
            <person name="Turgeon B."/>
            <person name="Goodwin S."/>
            <person name="Spatafora J."/>
            <person name="Crous P."/>
            <person name="Grigoriev I."/>
        </authorList>
    </citation>
    <scope>NUCLEOTIDE SEQUENCE</scope>
    <source>
        <strain evidence="13">CBS 115976</strain>
    </source>
</reference>
<dbReference type="EC" id="2.7.11.22" evidence="2"/>
<dbReference type="PROSITE" id="PS00108">
    <property type="entry name" value="PROTEIN_KINASE_ST"/>
    <property type="match status" value="1"/>
</dbReference>
<dbReference type="GO" id="GO:0004693">
    <property type="term" value="F:cyclin-dependent protein serine/threonine kinase activity"/>
    <property type="evidence" value="ECO:0007669"/>
    <property type="project" value="UniProtKB-EC"/>
</dbReference>
<gene>
    <name evidence="13" type="ORF">BT63DRAFT_367888</name>
</gene>
<dbReference type="InterPro" id="IPR017441">
    <property type="entry name" value="Protein_kinase_ATP_BS"/>
</dbReference>
<name>A0A6A6UQG1_9PEZI</name>
<dbReference type="InterPro" id="IPR008271">
    <property type="entry name" value="Ser/Thr_kinase_AS"/>
</dbReference>
<dbReference type="GO" id="GO:0008024">
    <property type="term" value="C:cyclin/CDK positive transcription elongation factor complex"/>
    <property type="evidence" value="ECO:0007669"/>
    <property type="project" value="TreeGrafter"/>
</dbReference>
<feature type="compositionally biased region" description="Basic and acidic residues" evidence="11">
    <location>
        <begin position="96"/>
        <end position="115"/>
    </location>
</feature>
<keyword evidence="3" id="KW-0723">Serine/threonine-protein kinase</keyword>
<evidence type="ECO:0000256" key="10">
    <source>
        <dbReference type="PROSITE-ProRule" id="PRU10141"/>
    </source>
</evidence>
<dbReference type="PANTHER" id="PTHR24056:SF546">
    <property type="entry name" value="CYCLIN-DEPENDENT KINASE 12"/>
    <property type="match status" value="1"/>
</dbReference>
<dbReference type="Pfam" id="PF00069">
    <property type="entry name" value="Pkinase"/>
    <property type="match status" value="1"/>
</dbReference>
<feature type="region of interest" description="Disordered" evidence="11">
    <location>
        <begin position="30"/>
        <end position="132"/>
    </location>
</feature>